<dbReference type="EMBL" id="RHJS01000002">
    <property type="protein sequence ID" value="RRK30490.1"/>
    <property type="molecule type" value="Genomic_DNA"/>
</dbReference>
<evidence type="ECO:0000313" key="1">
    <source>
        <dbReference type="EMBL" id="RRK30490.1"/>
    </source>
</evidence>
<organism evidence="1 2">
    <name type="scientific">Schaedlerella arabinosiphila</name>
    <dbReference type="NCBI Taxonomy" id="2044587"/>
    <lineage>
        <taxon>Bacteria</taxon>
        <taxon>Bacillati</taxon>
        <taxon>Bacillota</taxon>
        <taxon>Clostridia</taxon>
        <taxon>Lachnospirales</taxon>
        <taxon>Lachnospiraceae</taxon>
        <taxon>Schaedlerella</taxon>
    </lineage>
</organism>
<evidence type="ECO:0008006" key="3">
    <source>
        <dbReference type="Google" id="ProtNLM"/>
    </source>
</evidence>
<keyword evidence="2" id="KW-1185">Reference proteome</keyword>
<evidence type="ECO:0000313" key="2">
    <source>
        <dbReference type="Proteomes" id="UP000274920"/>
    </source>
</evidence>
<protein>
    <recommendedName>
        <fullName evidence="3">SnoaL-like domain-containing protein</fullName>
    </recommendedName>
</protein>
<accession>A0A3R8LCS9</accession>
<sequence>MEEKNKEVIRKFYQEFFNDHIVESADKYVREDYIQHNPGVDQGREALKRAFGEKFAEHPEFRLNIQMMIAEKDKIAVYLKNVDPQGNTKCRVVDIYRLEDGMLAEHWDVLQPCG</sequence>
<gene>
    <name evidence="1" type="ORF">EBB54_03175</name>
</gene>
<dbReference type="AlphaFoldDB" id="A0A3R8LCS9"/>
<dbReference type="InterPro" id="IPR009959">
    <property type="entry name" value="Cyclase_SnoaL-like"/>
</dbReference>
<name>A0A3R8LCS9_9FIRM</name>
<dbReference type="Gene3D" id="3.10.450.50">
    <property type="match status" value="1"/>
</dbReference>
<reference evidence="1" key="1">
    <citation type="submission" date="2018-10" db="EMBL/GenBank/DDBJ databases">
        <title>Schaedlerella arabinophila gen. nov. sp. nov., isolated from the mouse intestinal tract and comparative analysis with the genome of the closely related altered Schaedler flora strain ASF502.</title>
        <authorList>
            <person name="Miyake S."/>
            <person name="Soh M."/>
            <person name="Seedorf H."/>
        </authorList>
    </citation>
    <scope>NUCLEOTIDE SEQUENCE [LARGE SCALE GENOMIC DNA]</scope>
    <source>
        <strain evidence="1">DSM 106076</strain>
    </source>
</reference>
<dbReference type="GO" id="GO:0030638">
    <property type="term" value="P:polyketide metabolic process"/>
    <property type="evidence" value="ECO:0007669"/>
    <property type="project" value="InterPro"/>
</dbReference>
<dbReference type="RefSeq" id="WP_125126311.1">
    <property type="nucleotide sequence ID" value="NZ_RHJS01000002.1"/>
</dbReference>
<dbReference type="InterPro" id="IPR032710">
    <property type="entry name" value="NTF2-like_dom_sf"/>
</dbReference>
<dbReference type="SUPFAM" id="SSF54427">
    <property type="entry name" value="NTF2-like"/>
    <property type="match status" value="1"/>
</dbReference>
<dbReference type="Proteomes" id="UP000274920">
    <property type="component" value="Unassembled WGS sequence"/>
</dbReference>
<dbReference type="PANTHER" id="PTHR38436:SF1">
    <property type="entry name" value="ESTER CYCLASE"/>
    <property type="match status" value="1"/>
</dbReference>
<comment type="caution">
    <text evidence="1">The sequence shown here is derived from an EMBL/GenBank/DDBJ whole genome shotgun (WGS) entry which is preliminary data.</text>
</comment>
<proteinExistence type="predicted"/>
<dbReference type="PANTHER" id="PTHR38436">
    <property type="entry name" value="POLYKETIDE CYCLASE SNOAL-LIKE DOMAIN"/>
    <property type="match status" value="1"/>
</dbReference>
<dbReference type="Pfam" id="PF07366">
    <property type="entry name" value="SnoaL"/>
    <property type="match status" value="1"/>
</dbReference>